<keyword evidence="2" id="KW-1185">Reference proteome</keyword>
<dbReference type="EMBL" id="JAEFBJ010000002">
    <property type="protein sequence ID" value="KAG7640634.1"/>
    <property type="molecule type" value="Genomic_DNA"/>
</dbReference>
<dbReference type="AlphaFoldDB" id="A0A8T2G0I3"/>
<evidence type="ECO:0000313" key="2">
    <source>
        <dbReference type="Proteomes" id="UP000694251"/>
    </source>
</evidence>
<gene>
    <name evidence="1" type="ORF">ISN44_As02g005110</name>
</gene>
<accession>A0A8T2G0I3</accession>
<sequence length="173" mass="19721">MFSISLRILFLDEPGLSNVSSVFEAATDWFGRFRSLKVGSSSTSSFSHPHRKSQPSKNDGIDLICVKVPRLGRFCRHLGLGPFRFLSRPNFRSCCPITFCQKPSYDQKLLLFSLSNCLCRFMDSLVSGRHLDSYHASLLGWYNLDLRTWPLEPPRSIVIGFQSLSMTYSNSFH</sequence>
<organism evidence="1 2">
    <name type="scientific">Arabidopsis suecica</name>
    <name type="common">Swedish thale-cress</name>
    <name type="synonym">Cardaminopsis suecica</name>
    <dbReference type="NCBI Taxonomy" id="45249"/>
    <lineage>
        <taxon>Eukaryota</taxon>
        <taxon>Viridiplantae</taxon>
        <taxon>Streptophyta</taxon>
        <taxon>Embryophyta</taxon>
        <taxon>Tracheophyta</taxon>
        <taxon>Spermatophyta</taxon>
        <taxon>Magnoliopsida</taxon>
        <taxon>eudicotyledons</taxon>
        <taxon>Gunneridae</taxon>
        <taxon>Pentapetalae</taxon>
        <taxon>rosids</taxon>
        <taxon>malvids</taxon>
        <taxon>Brassicales</taxon>
        <taxon>Brassicaceae</taxon>
        <taxon>Camelineae</taxon>
        <taxon>Arabidopsis</taxon>
    </lineage>
</organism>
<dbReference type="Proteomes" id="UP000694251">
    <property type="component" value="Chromosome 2"/>
</dbReference>
<proteinExistence type="predicted"/>
<protein>
    <submittedName>
        <fullName evidence="1">Uncharacterized protein</fullName>
    </submittedName>
</protein>
<evidence type="ECO:0000313" key="1">
    <source>
        <dbReference type="EMBL" id="KAG7640634.1"/>
    </source>
</evidence>
<reference evidence="1 2" key="1">
    <citation type="submission" date="2020-12" db="EMBL/GenBank/DDBJ databases">
        <title>Concerted genomic and epigenomic changes stabilize Arabidopsis allopolyploids.</title>
        <authorList>
            <person name="Chen Z."/>
        </authorList>
    </citation>
    <scope>NUCLEOTIDE SEQUENCE [LARGE SCALE GENOMIC DNA]</scope>
    <source>
        <strain evidence="1">As9502</strain>
        <tissue evidence="1">Leaf</tissue>
    </source>
</reference>
<name>A0A8T2G0I3_ARASU</name>
<comment type="caution">
    <text evidence="1">The sequence shown here is derived from an EMBL/GenBank/DDBJ whole genome shotgun (WGS) entry which is preliminary data.</text>
</comment>